<evidence type="ECO:0000256" key="8">
    <source>
        <dbReference type="RuleBase" id="RU003968"/>
    </source>
</evidence>
<evidence type="ECO:0000256" key="3">
    <source>
        <dbReference type="ARBA" id="ARBA00022630"/>
    </source>
</evidence>
<dbReference type="GO" id="GO:0016614">
    <property type="term" value="F:oxidoreductase activity, acting on CH-OH group of donors"/>
    <property type="evidence" value="ECO:0007669"/>
    <property type="project" value="InterPro"/>
</dbReference>
<dbReference type="InterPro" id="IPR051871">
    <property type="entry name" value="GMC_Oxidoreductase-Related"/>
</dbReference>
<feature type="disulfide bond" evidence="7">
    <location>
        <begin position="409"/>
        <end position="464"/>
    </location>
</feature>
<dbReference type="Gene3D" id="3.30.410.40">
    <property type="match status" value="1"/>
</dbReference>
<dbReference type="SUPFAM" id="SSF51905">
    <property type="entry name" value="FAD/NAD(P)-binding domain"/>
    <property type="match status" value="1"/>
</dbReference>
<sequence length="535" mass="58033">MVTTASRIEENPYGTFAKDASSASLSAGHYDYIVIGGGAAGCGLAATLSASAKVLLLERGGLPYDNPNVTHQSGFVKTFMDTSSASPAQSFVSRDGVRLFRGRILGGGSAINGGLYSRASREEVAEAGWDPHLVNQSYTWVERKLTFRVKTLLQWQTTVKDGLVEAGVVPYNGGTYDHLEGTKIGNSLFDENGHRHSAADLLEYADDTKITLYFHAVAHQILFKRPSLSQKPTAYGVFFKDSKGNGHTALLNGGPKNEVIISAGTIGSPQLLMLSGIGPFDHLKAHGIDVIMDQQMVGQQMADYPLSGILVPSIRPIETAFADVLGVTHSGTYIETISGLSLVPEAVQALTQASVDMSFSDMKMQGGIFFSKLNKTFSQGHMELKNKDPNDNPTVTFNYFQDPRDVQTCVRGMEVLRKVFESESFASLRNPSTSFESLLDLVSAFPVNLRPKHHLESASLEQFCVDNVLSAWNFHGGCRVDSVVDRNYKVIGVDALRVVDASTFSSAPGISPQATIMMFGRYMGVKMLQQRSTSN</sequence>
<evidence type="ECO:0000313" key="11">
    <source>
        <dbReference type="EMBL" id="VFQ92596.1"/>
    </source>
</evidence>
<dbReference type="InterPro" id="IPR012132">
    <property type="entry name" value="GMC_OxRdtase"/>
</dbReference>
<comment type="cofactor">
    <cofactor evidence="1 6">
        <name>FAD</name>
        <dbReference type="ChEBI" id="CHEBI:57692"/>
    </cofactor>
</comment>
<dbReference type="PROSITE" id="PS00623">
    <property type="entry name" value="GMC_OXRED_1"/>
    <property type="match status" value="1"/>
</dbReference>
<dbReference type="SUPFAM" id="SSF54373">
    <property type="entry name" value="FAD-linked reductases, C-terminal domain"/>
    <property type="match status" value="1"/>
</dbReference>
<evidence type="ECO:0000313" key="12">
    <source>
        <dbReference type="Proteomes" id="UP000595140"/>
    </source>
</evidence>
<comment type="similarity">
    <text evidence="2 8">Belongs to the GMC oxidoreductase family.</text>
</comment>
<keyword evidence="7" id="KW-1015">Disulfide bond</keyword>
<dbReference type="EMBL" id="OOIL02004591">
    <property type="protein sequence ID" value="VFQ92596.1"/>
    <property type="molecule type" value="Genomic_DNA"/>
</dbReference>
<dbReference type="AlphaFoldDB" id="A0A484MWJ3"/>
<dbReference type="PIRSF" id="PIRSF000137">
    <property type="entry name" value="Alcohol_oxidase"/>
    <property type="match status" value="1"/>
</dbReference>
<dbReference type="Gene3D" id="3.50.50.60">
    <property type="entry name" value="FAD/NAD(P)-binding domain"/>
    <property type="match status" value="1"/>
</dbReference>
<evidence type="ECO:0000259" key="10">
    <source>
        <dbReference type="PROSITE" id="PS00624"/>
    </source>
</evidence>
<protein>
    <recommendedName>
        <fullName evidence="9 10">Glucose-methanol-choline oxidoreductase N-terminal domain-containing protein</fullName>
    </recommendedName>
</protein>
<dbReference type="InterPro" id="IPR036188">
    <property type="entry name" value="FAD/NAD-bd_sf"/>
</dbReference>
<dbReference type="PROSITE" id="PS00624">
    <property type="entry name" value="GMC_OXRED_2"/>
    <property type="match status" value="1"/>
</dbReference>
<feature type="binding site" evidence="6">
    <location>
        <begin position="512"/>
        <end position="513"/>
    </location>
    <ligand>
        <name>FAD</name>
        <dbReference type="ChEBI" id="CHEBI:57692"/>
    </ligand>
</feature>
<evidence type="ECO:0000256" key="2">
    <source>
        <dbReference type="ARBA" id="ARBA00010790"/>
    </source>
</evidence>
<evidence type="ECO:0000256" key="4">
    <source>
        <dbReference type="ARBA" id="ARBA00022729"/>
    </source>
</evidence>
<keyword evidence="4" id="KW-0732">Signal</keyword>
<dbReference type="PANTHER" id="PTHR45968">
    <property type="entry name" value="OSJNBA0019K04.7 PROTEIN"/>
    <property type="match status" value="1"/>
</dbReference>
<keyword evidence="12" id="KW-1185">Reference proteome</keyword>
<proteinExistence type="inferred from homology"/>
<keyword evidence="3 8" id="KW-0285">Flavoprotein</keyword>
<dbReference type="InterPro" id="IPR007867">
    <property type="entry name" value="GMC_OxRtase_C"/>
</dbReference>
<accession>A0A484MWJ3</accession>
<keyword evidence="5 6" id="KW-0274">FAD</keyword>
<evidence type="ECO:0000256" key="5">
    <source>
        <dbReference type="ARBA" id="ARBA00022827"/>
    </source>
</evidence>
<evidence type="ECO:0000256" key="7">
    <source>
        <dbReference type="PIRSR" id="PIRSR000137-3"/>
    </source>
</evidence>
<evidence type="ECO:0000256" key="6">
    <source>
        <dbReference type="PIRSR" id="PIRSR000137-2"/>
    </source>
</evidence>
<dbReference type="PANTHER" id="PTHR45968:SF31">
    <property type="entry name" value="GLUCOSE-METHANOL-CHOLINE (GMC) OXIDOREDUCTASE FAMILY PROTEIN"/>
    <property type="match status" value="1"/>
</dbReference>
<reference evidence="11 12" key="1">
    <citation type="submission" date="2018-04" db="EMBL/GenBank/DDBJ databases">
        <authorList>
            <person name="Vogel A."/>
        </authorList>
    </citation>
    <scope>NUCLEOTIDE SEQUENCE [LARGE SCALE GENOMIC DNA]</scope>
</reference>
<evidence type="ECO:0000256" key="1">
    <source>
        <dbReference type="ARBA" id="ARBA00001974"/>
    </source>
</evidence>
<gene>
    <name evidence="11" type="ORF">CCAM_LOCUS34372</name>
</gene>
<organism evidence="11 12">
    <name type="scientific">Cuscuta campestris</name>
    <dbReference type="NCBI Taxonomy" id="132261"/>
    <lineage>
        <taxon>Eukaryota</taxon>
        <taxon>Viridiplantae</taxon>
        <taxon>Streptophyta</taxon>
        <taxon>Embryophyta</taxon>
        <taxon>Tracheophyta</taxon>
        <taxon>Spermatophyta</taxon>
        <taxon>Magnoliopsida</taxon>
        <taxon>eudicotyledons</taxon>
        <taxon>Gunneridae</taxon>
        <taxon>Pentapetalae</taxon>
        <taxon>asterids</taxon>
        <taxon>lamiids</taxon>
        <taxon>Solanales</taxon>
        <taxon>Convolvulaceae</taxon>
        <taxon>Cuscuteae</taxon>
        <taxon>Cuscuta</taxon>
        <taxon>Cuscuta subgen. Grammica</taxon>
        <taxon>Cuscuta sect. Cleistogrammica</taxon>
    </lineage>
</organism>
<evidence type="ECO:0000259" key="9">
    <source>
        <dbReference type="PROSITE" id="PS00623"/>
    </source>
</evidence>
<feature type="domain" description="Glucose-methanol-choline oxidoreductase N-terminal" evidence="10">
    <location>
        <begin position="264"/>
        <end position="278"/>
    </location>
</feature>
<dbReference type="InterPro" id="IPR000172">
    <property type="entry name" value="GMC_OxRdtase_N"/>
</dbReference>
<dbReference type="Proteomes" id="UP000595140">
    <property type="component" value="Unassembled WGS sequence"/>
</dbReference>
<dbReference type="Pfam" id="PF05199">
    <property type="entry name" value="GMC_oxred_C"/>
    <property type="match status" value="1"/>
</dbReference>
<feature type="domain" description="Glucose-methanol-choline oxidoreductase N-terminal" evidence="9">
    <location>
        <begin position="102"/>
        <end position="125"/>
    </location>
</feature>
<name>A0A484MWJ3_9ASTE</name>
<dbReference type="OrthoDB" id="269227at2759"/>
<dbReference type="GO" id="GO:0050660">
    <property type="term" value="F:flavin adenine dinucleotide binding"/>
    <property type="evidence" value="ECO:0007669"/>
    <property type="project" value="InterPro"/>
</dbReference>
<dbReference type="Pfam" id="PF00732">
    <property type="entry name" value="GMC_oxred_N"/>
    <property type="match status" value="1"/>
</dbReference>